<proteinExistence type="predicted"/>
<gene>
    <name evidence="2" type="ORF">KARMA_0155</name>
</gene>
<dbReference type="InterPro" id="IPR053172">
    <property type="entry name" value="Tn903_transposase"/>
</dbReference>
<sequence>MSSWAPTKYKTTNWSTYNDSLKRRGSLSIWFDPQMVWIPPPTGERGRRQHFSDAAIQACLTLKVLFGMPLRQTTGFVESLLKLGGLSWEVPDFSTLCRRQKTLNVNLPYRGGTGPLNLPIDSTGIKAEGEGEWNARKHGGSTRRIWRKIHIGVDEETLEVRAVEVTTSNIGPSRDICFANALPGSGCAHAA</sequence>
<dbReference type="NCBIfam" id="NF033579">
    <property type="entry name" value="transpos_IS5_2"/>
    <property type="match status" value="1"/>
</dbReference>
<dbReference type="AlphaFoldDB" id="A0A1M4MWH4"/>
<dbReference type="PANTHER" id="PTHR34631:SF3">
    <property type="entry name" value="ISSOD12 TRANSPOSASE TNPA_ISSOD12"/>
    <property type="match status" value="1"/>
</dbReference>
<evidence type="ECO:0000259" key="1">
    <source>
        <dbReference type="Pfam" id="PF13737"/>
    </source>
</evidence>
<dbReference type="EMBL" id="FMJB01000011">
    <property type="protein sequence ID" value="SCM65984.1"/>
    <property type="molecule type" value="Genomic_DNA"/>
</dbReference>
<dbReference type="Proteomes" id="UP000184085">
    <property type="component" value="Unassembled WGS sequence"/>
</dbReference>
<reference evidence="3" key="1">
    <citation type="submission" date="2016-09" db="EMBL/GenBank/DDBJ databases">
        <authorList>
            <person name="Wibberg D."/>
        </authorList>
    </citation>
    <scope>NUCLEOTIDE SEQUENCE [LARGE SCALE GENOMIC DNA]</scope>
</reference>
<keyword evidence="3" id="KW-1185">Reference proteome</keyword>
<protein>
    <recommendedName>
        <fullName evidence="1">Transposase DDE domain-containing protein</fullName>
    </recommendedName>
</protein>
<organism evidence="2 3">
    <name type="scientific">Donghicola eburneus</name>
    <dbReference type="NCBI Taxonomy" id="393278"/>
    <lineage>
        <taxon>Bacteria</taxon>
        <taxon>Pseudomonadati</taxon>
        <taxon>Pseudomonadota</taxon>
        <taxon>Alphaproteobacteria</taxon>
        <taxon>Rhodobacterales</taxon>
        <taxon>Roseobacteraceae</taxon>
        <taxon>Donghicola</taxon>
    </lineage>
</organism>
<name>A0A1M4MWH4_9RHOB</name>
<accession>A0A1M4MWH4</accession>
<dbReference type="PANTHER" id="PTHR34631">
    <property type="match status" value="1"/>
</dbReference>
<feature type="domain" description="Transposase DDE" evidence="1">
    <location>
        <begin position="22"/>
        <end position="130"/>
    </location>
</feature>
<evidence type="ECO:0000313" key="3">
    <source>
        <dbReference type="Proteomes" id="UP000184085"/>
    </source>
</evidence>
<dbReference type="Pfam" id="PF13737">
    <property type="entry name" value="DDE_Tnp_1_5"/>
    <property type="match status" value="1"/>
</dbReference>
<evidence type="ECO:0000313" key="2">
    <source>
        <dbReference type="EMBL" id="SCM65984.1"/>
    </source>
</evidence>
<dbReference type="InterPro" id="IPR053520">
    <property type="entry name" value="Transposase_Tn903"/>
</dbReference>
<dbReference type="InterPro" id="IPR025668">
    <property type="entry name" value="Tnp_DDE_dom"/>
</dbReference>